<evidence type="ECO:0000256" key="8">
    <source>
        <dbReference type="ARBA" id="ARBA00022801"/>
    </source>
</evidence>
<keyword evidence="18" id="KW-1185">Reference proteome</keyword>
<dbReference type="GO" id="GO:0046872">
    <property type="term" value="F:metal ion binding"/>
    <property type="evidence" value="ECO:0007669"/>
    <property type="project" value="UniProtKB-KW"/>
</dbReference>
<dbReference type="Ensembl" id="ENSMUNT00000028401.1">
    <property type="protein sequence ID" value="ENSMUNP00000028290.1"/>
    <property type="gene ID" value="ENSMUNG00000020208.1"/>
</dbReference>
<keyword evidence="4" id="KW-0963">Cytoplasm</keyword>
<dbReference type="Pfam" id="PF04493">
    <property type="entry name" value="Endonuclease_5"/>
    <property type="match status" value="1"/>
</dbReference>
<evidence type="ECO:0000256" key="5">
    <source>
        <dbReference type="ARBA" id="ARBA00022722"/>
    </source>
</evidence>
<evidence type="ECO:0000313" key="17">
    <source>
        <dbReference type="Ensembl" id="ENSMUNP00000028290.1"/>
    </source>
</evidence>
<evidence type="ECO:0000256" key="3">
    <source>
        <dbReference type="ARBA" id="ARBA00004604"/>
    </source>
</evidence>
<reference evidence="17" key="1">
    <citation type="submission" date="2020-03" db="EMBL/GenBank/DDBJ databases">
        <title>Melopsittacus undulatus (budgerigar) genome, bMelUnd1, maternal haplotype with Z.</title>
        <authorList>
            <person name="Gedman G."/>
            <person name="Mountcastle J."/>
            <person name="Haase B."/>
            <person name="Formenti G."/>
            <person name="Wright T."/>
            <person name="Apodaca J."/>
            <person name="Pelan S."/>
            <person name="Chow W."/>
            <person name="Rhie A."/>
            <person name="Howe K."/>
            <person name="Fedrigo O."/>
            <person name="Jarvis E.D."/>
        </authorList>
    </citation>
    <scope>NUCLEOTIDE SEQUENCE [LARGE SCALE GENOMIC DNA]</scope>
</reference>
<evidence type="ECO:0000256" key="1">
    <source>
        <dbReference type="ARBA" id="ARBA00001946"/>
    </source>
</evidence>
<evidence type="ECO:0000256" key="4">
    <source>
        <dbReference type="ARBA" id="ARBA00022490"/>
    </source>
</evidence>
<keyword evidence="10" id="KW-0694">RNA-binding</keyword>
<evidence type="ECO:0000256" key="10">
    <source>
        <dbReference type="ARBA" id="ARBA00022884"/>
    </source>
</evidence>
<dbReference type="GO" id="GO:0003727">
    <property type="term" value="F:single-stranded RNA binding"/>
    <property type="evidence" value="ECO:0007669"/>
    <property type="project" value="TreeGrafter"/>
</dbReference>
<keyword evidence="7" id="KW-0255">Endonuclease</keyword>
<evidence type="ECO:0000256" key="6">
    <source>
        <dbReference type="ARBA" id="ARBA00022723"/>
    </source>
</evidence>
<reference evidence="17" key="2">
    <citation type="submission" date="2025-08" db="UniProtKB">
        <authorList>
            <consortium name="Ensembl"/>
        </authorList>
    </citation>
    <scope>IDENTIFICATION</scope>
</reference>
<dbReference type="GO" id="GO:0010494">
    <property type="term" value="C:cytoplasmic stress granule"/>
    <property type="evidence" value="ECO:0007669"/>
    <property type="project" value="UniProtKB-SubCell"/>
</dbReference>
<comment type="similarity">
    <text evidence="14">Belongs to the endonuclease V family.</text>
</comment>
<gene>
    <name evidence="17" type="primary">LOC101872760</name>
</gene>
<evidence type="ECO:0000256" key="13">
    <source>
        <dbReference type="ARBA" id="ARBA00056032"/>
    </source>
</evidence>
<accession>A0A8V5GYP9</accession>
<comment type="subcellular location">
    <subcellularLocation>
        <location evidence="2">Cytoplasm</location>
        <location evidence="2">Stress granule</location>
    </subcellularLocation>
    <subcellularLocation>
        <location evidence="3">Nucleus</location>
        <location evidence="3">Nucleolus</location>
    </subcellularLocation>
</comment>
<dbReference type="InterPro" id="IPR007581">
    <property type="entry name" value="Endonuclease-V"/>
</dbReference>
<evidence type="ECO:0000256" key="2">
    <source>
        <dbReference type="ARBA" id="ARBA00004210"/>
    </source>
</evidence>
<keyword evidence="5" id="KW-0540">Nuclease</keyword>
<evidence type="ECO:0000256" key="7">
    <source>
        <dbReference type="ARBA" id="ARBA00022759"/>
    </source>
</evidence>
<comment type="cofactor">
    <cofactor evidence="1">
        <name>Mg(2+)</name>
        <dbReference type="ChEBI" id="CHEBI:18420"/>
    </cofactor>
</comment>
<reference evidence="17" key="3">
    <citation type="submission" date="2025-09" db="UniProtKB">
        <authorList>
            <consortium name="Ensembl"/>
        </authorList>
    </citation>
    <scope>IDENTIFICATION</scope>
</reference>
<keyword evidence="8" id="KW-0378">Hydrolase</keyword>
<dbReference type="FunFam" id="3.30.2170.10:FF:000002">
    <property type="entry name" value="Endonuclease V"/>
    <property type="match status" value="1"/>
</dbReference>
<keyword evidence="6" id="KW-0479">Metal-binding</keyword>
<dbReference type="GO" id="GO:0006281">
    <property type="term" value="P:DNA repair"/>
    <property type="evidence" value="ECO:0007669"/>
    <property type="project" value="InterPro"/>
</dbReference>
<dbReference type="Proteomes" id="UP000694405">
    <property type="component" value="Chromosome 11"/>
</dbReference>
<dbReference type="CDD" id="cd06559">
    <property type="entry name" value="Endonuclease_V"/>
    <property type="match status" value="1"/>
</dbReference>
<keyword evidence="9" id="KW-0460">Magnesium</keyword>
<keyword evidence="12" id="KW-0539">Nucleus</keyword>
<keyword evidence="11" id="KW-0238">DNA-binding</keyword>
<evidence type="ECO:0000256" key="15">
    <source>
        <dbReference type="ARBA" id="ARBA00061971"/>
    </source>
</evidence>
<evidence type="ECO:0000256" key="9">
    <source>
        <dbReference type="ARBA" id="ARBA00022842"/>
    </source>
</evidence>
<evidence type="ECO:0000313" key="18">
    <source>
        <dbReference type="Proteomes" id="UP000694405"/>
    </source>
</evidence>
<dbReference type="HAMAP" id="MF_00801">
    <property type="entry name" value="Endonuclease_5"/>
    <property type="match status" value="1"/>
</dbReference>
<name>A0A8V5GYP9_MELUD</name>
<evidence type="ECO:0000256" key="16">
    <source>
        <dbReference type="ARBA" id="ARBA00071695"/>
    </source>
</evidence>
<comment type="subunit">
    <text evidence="15">Monomer. Interacts with PABPC1; the interaction is RNA-dependent and stimulates ENDOV activity.</text>
</comment>
<proteinExistence type="inferred from homology"/>
<dbReference type="GO" id="GO:0016891">
    <property type="term" value="F:RNA endonuclease activity producing 5'-phosphomonoesters, hydrolytic mechanism"/>
    <property type="evidence" value="ECO:0007669"/>
    <property type="project" value="TreeGrafter"/>
</dbReference>
<evidence type="ECO:0000256" key="14">
    <source>
        <dbReference type="ARBA" id="ARBA00061268"/>
    </source>
</evidence>
<dbReference type="Gene3D" id="3.30.2170.10">
    <property type="entry name" value="archaeoglobus fulgidus dsm 4304 superfamily"/>
    <property type="match status" value="1"/>
</dbReference>
<comment type="function">
    <text evidence="13">Endoribonuclease that specifically cleaves inosine-containing RNAs: cleaves RNA at the second phosphodiester bond 3' to inosine. Active against both single-stranded and double-stranded RNAs. Has strong preference for single-stranded RNAs (ssRNAs) toward double-stranded RNAs (dsRNAs). Cleaves mRNAs and tRNAs containing inosine. Also able to cleave structure-specific dsRNA substrates containing the specific sites 5'-IIUI-3' and 5'-UIUU-3'. Inosine is present in a number of RNAs following editing; the function of inosine-specific endoribonuclease is still unclear: it could either play a regulatory role in edited RNAs, or be involved in antiviral response by removing the hyperedited long viral dsRNA genome that has undergone A-to-I editing. Binds branched DNA structures.</text>
</comment>
<dbReference type="PANTHER" id="PTHR28511">
    <property type="entry name" value="ENDONUCLEASE V"/>
    <property type="match status" value="1"/>
</dbReference>
<dbReference type="GO" id="GO:0005730">
    <property type="term" value="C:nucleolus"/>
    <property type="evidence" value="ECO:0007669"/>
    <property type="project" value="UniProtKB-SubCell"/>
</dbReference>
<evidence type="ECO:0000256" key="11">
    <source>
        <dbReference type="ARBA" id="ARBA00023125"/>
    </source>
</evidence>
<protein>
    <recommendedName>
        <fullName evidence="16">Endonuclease V</fullName>
    </recommendedName>
</protein>
<evidence type="ECO:0000256" key="12">
    <source>
        <dbReference type="ARBA" id="ARBA00023242"/>
    </source>
</evidence>
<dbReference type="AlphaFoldDB" id="A0A8V5GYP9"/>
<organism evidence="17 18">
    <name type="scientific">Melopsittacus undulatus</name>
    <name type="common">Budgerigar</name>
    <name type="synonym">Psittacus undulatus</name>
    <dbReference type="NCBI Taxonomy" id="13146"/>
    <lineage>
        <taxon>Eukaryota</taxon>
        <taxon>Metazoa</taxon>
        <taxon>Chordata</taxon>
        <taxon>Craniata</taxon>
        <taxon>Vertebrata</taxon>
        <taxon>Euteleostomi</taxon>
        <taxon>Archelosauria</taxon>
        <taxon>Archosauria</taxon>
        <taxon>Dinosauria</taxon>
        <taxon>Saurischia</taxon>
        <taxon>Theropoda</taxon>
        <taxon>Coelurosauria</taxon>
        <taxon>Aves</taxon>
        <taxon>Neognathae</taxon>
        <taxon>Neoaves</taxon>
        <taxon>Telluraves</taxon>
        <taxon>Australaves</taxon>
        <taxon>Psittaciformes</taxon>
        <taxon>Psittaculidae</taxon>
        <taxon>Melopsittacus</taxon>
    </lineage>
</organism>
<dbReference type="PANTHER" id="PTHR28511:SF1">
    <property type="entry name" value="ENDONUCLEASE V"/>
    <property type="match status" value="1"/>
</dbReference>
<sequence>PMCAMTAPPPAAALRRWEREQARLRASVVEEDTEQWQKDPSFTGLERVGGVDLSYIKGDDCSACASLVVLSYPALEVLYQDCRMVAVSAPYVSGFLAFREVPFLVEAVQRLQQEEPKLKPQVLLVDGNGLLHPRGFGVACHLGVLTDLPCIGVAKNLLQVDGLAKDELHREQIHSLQREGDTFPLTGASGKLLGMVLRSCNNSSKPLYVSVGHRVCLGTAVRLVHSCCRYRIPEPIRQVREPDAEEQPGAGQQAVEGLWVPSLS</sequence>
<dbReference type="GO" id="GO:0003677">
    <property type="term" value="F:DNA binding"/>
    <property type="evidence" value="ECO:0007669"/>
    <property type="project" value="UniProtKB-KW"/>
</dbReference>